<dbReference type="AlphaFoldDB" id="A0A0E9SG94"/>
<protein>
    <submittedName>
        <fullName evidence="1">Uncharacterized protein</fullName>
    </submittedName>
</protein>
<evidence type="ECO:0000313" key="1">
    <source>
        <dbReference type="EMBL" id="JAH40394.1"/>
    </source>
</evidence>
<name>A0A0E9SG94_ANGAN</name>
<reference evidence="1" key="2">
    <citation type="journal article" date="2015" name="Fish Shellfish Immunol.">
        <title>Early steps in the European eel (Anguilla anguilla)-Vibrio vulnificus interaction in the gills: Role of the RtxA13 toxin.</title>
        <authorList>
            <person name="Callol A."/>
            <person name="Pajuelo D."/>
            <person name="Ebbesson L."/>
            <person name="Teles M."/>
            <person name="MacKenzie S."/>
            <person name="Amaro C."/>
        </authorList>
    </citation>
    <scope>NUCLEOTIDE SEQUENCE</scope>
</reference>
<sequence>MLISFAFWYTGMVKQDYVKQVRQSRIMLNRSDRASSVCYENLGTFTLVKLTTSA</sequence>
<dbReference type="EMBL" id="GBXM01068183">
    <property type="protein sequence ID" value="JAH40394.1"/>
    <property type="molecule type" value="Transcribed_RNA"/>
</dbReference>
<organism evidence="1">
    <name type="scientific">Anguilla anguilla</name>
    <name type="common">European freshwater eel</name>
    <name type="synonym">Muraena anguilla</name>
    <dbReference type="NCBI Taxonomy" id="7936"/>
    <lineage>
        <taxon>Eukaryota</taxon>
        <taxon>Metazoa</taxon>
        <taxon>Chordata</taxon>
        <taxon>Craniata</taxon>
        <taxon>Vertebrata</taxon>
        <taxon>Euteleostomi</taxon>
        <taxon>Actinopterygii</taxon>
        <taxon>Neopterygii</taxon>
        <taxon>Teleostei</taxon>
        <taxon>Anguilliformes</taxon>
        <taxon>Anguillidae</taxon>
        <taxon>Anguilla</taxon>
    </lineage>
</organism>
<accession>A0A0E9SG94</accession>
<reference evidence="1" key="1">
    <citation type="submission" date="2014-11" db="EMBL/GenBank/DDBJ databases">
        <authorList>
            <person name="Amaro Gonzalez C."/>
        </authorList>
    </citation>
    <scope>NUCLEOTIDE SEQUENCE</scope>
</reference>
<proteinExistence type="predicted"/>